<gene>
    <name evidence="9" type="ORF">CLV25_104180</name>
</gene>
<evidence type="ECO:0000256" key="1">
    <source>
        <dbReference type="ARBA" id="ARBA00004202"/>
    </source>
</evidence>
<sequence>MIQFENLSVSYGDERVISNLSFIARKGDKVALSGPSGSGKSSILNLLMGFVYPFTGNVTVNGAVLNEQNINAIRQQISWLPQELSLKIDTVEELFYYPFTFKANRHLKPSSAEVKKLFDELLLDVSLLKKSLSEISGGQKQRVALASVLLLKKEILLLDEPTSALDAESRTAIINLIKRLDGVTVIASSHDEEWLAAMDTVINLKA</sequence>
<keyword evidence="3" id="KW-1003">Cell membrane</keyword>
<reference evidence="9 10" key="1">
    <citation type="submission" date="2019-03" db="EMBL/GenBank/DDBJ databases">
        <title>Genomic Encyclopedia of Archaeal and Bacterial Type Strains, Phase II (KMG-II): from individual species to whole genera.</title>
        <authorList>
            <person name="Goeker M."/>
        </authorList>
    </citation>
    <scope>NUCLEOTIDE SEQUENCE [LARGE SCALE GENOMIC DNA]</scope>
    <source>
        <strain evidence="9 10">RL-C</strain>
    </source>
</reference>
<comment type="subcellular location">
    <subcellularLocation>
        <location evidence="1">Cell membrane</location>
        <topology evidence="1">Peripheral membrane protein</topology>
    </subcellularLocation>
</comment>
<dbReference type="InterPro" id="IPR003439">
    <property type="entry name" value="ABC_transporter-like_ATP-bd"/>
</dbReference>
<dbReference type="RefSeq" id="WP_131838777.1">
    <property type="nucleotide sequence ID" value="NZ_SLWB01000004.1"/>
</dbReference>
<dbReference type="InterPro" id="IPR017871">
    <property type="entry name" value="ABC_transporter-like_CS"/>
</dbReference>
<evidence type="ECO:0000259" key="8">
    <source>
        <dbReference type="PROSITE" id="PS50893"/>
    </source>
</evidence>
<dbReference type="OrthoDB" id="1119394at2"/>
<evidence type="ECO:0000256" key="2">
    <source>
        <dbReference type="ARBA" id="ARBA00022448"/>
    </source>
</evidence>
<dbReference type="PANTHER" id="PTHR43553">
    <property type="entry name" value="HEAVY METAL TRANSPORTER"/>
    <property type="match status" value="1"/>
</dbReference>
<keyword evidence="5 9" id="KW-0067">ATP-binding</keyword>
<evidence type="ECO:0000256" key="6">
    <source>
        <dbReference type="ARBA" id="ARBA00022967"/>
    </source>
</evidence>
<keyword evidence="6" id="KW-1278">Translocase</keyword>
<organism evidence="9 10">
    <name type="scientific">Acetobacteroides hydrogenigenes</name>
    <dbReference type="NCBI Taxonomy" id="979970"/>
    <lineage>
        <taxon>Bacteria</taxon>
        <taxon>Pseudomonadati</taxon>
        <taxon>Bacteroidota</taxon>
        <taxon>Bacteroidia</taxon>
        <taxon>Bacteroidales</taxon>
        <taxon>Rikenellaceae</taxon>
        <taxon>Acetobacteroides</taxon>
    </lineage>
</organism>
<dbReference type="GO" id="GO:0005524">
    <property type="term" value="F:ATP binding"/>
    <property type="evidence" value="ECO:0007669"/>
    <property type="project" value="UniProtKB-KW"/>
</dbReference>
<evidence type="ECO:0000256" key="5">
    <source>
        <dbReference type="ARBA" id="ARBA00022840"/>
    </source>
</evidence>
<dbReference type="SMART" id="SM00382">
    <property type="entry name" value="AAA"/>
    <property type="match status" value="1"/>
</dbReference>
<dbReference type="PROSITE" id="PS50893">
    <property type="entry name" value="ABC_TRANSPORTER_2"/>
    <property type="match status" value="1"/>
</dbReference>
<keyword evidence="7" id="KW-0472">Membrane</keyword>
<dbReference type="InterPro" id="IPR027417">
    <property type="entry name" value="P-loop_NTPase"/>
</dbReference>
<comment type="caution">
    <text evidence="9">The sequence shown here is derived from an EMBL/GenBank/DDBJ whole genome shotgun (WGS) entry which is preliminary data.</text>
</comment>
<evidence type="ECO:0000313" key="9">
    <source>
        <dbReference type="EMBL" id="TCN70225.1"/>
    </source>
</evidence>
<accession>A0A4R2ENZ5</accession>
<dbReference type="PROSITE" id="PS00211">
    <property type="entry name" value="ABC_TRANSPORTER_1"/>
    <property type="match status" value="1"/>
</dbReference>
<evidence type="ECO:0000313" key="10">
    <source>
        <dbReference type="Proteomes" id="UP000294830"/>
    </source>
</evidence>
<keyword evidence="10" id="KW-1185">Reference proteome</keyword>
<dbReference type="GO" id="GO:0016887">
    <property type="term" value="F:ATP hydrolysis activity"/>
    <property type="evidence" value="ECO:0007669"/>
    <property type="project" value="InterPro"/>
</dbReference>
<dbReference type="GO" id="GO:0043190">
    <property type="term" value="C:ATP-binding cassette (ABC) transporter complex"/>
    <property type="evidence" value="ECO:0007669"/>
    <property type="project" value="TreeGrafter"/>
</dbReference>
<name>A0A4R2ENZ5_9BACT</name>
<protein>
    <submittedName>
        <fullName evidence="9">Putative ABC transport system ATP-binding protein</fullName>
    </submittedName>
</protein>
<dbReference type="InterPro" id="IPR003593">
    <property type="entry name" value="AAA+_ATPase"/>
</dbReference>
<dbReference type="GO" id="GO:0042626">
    <property type="term" value="F:ATPase-coupled transmembrane transporter activity"/>
    <property type="evidence" value="ECO:0007669"/>
    <property type="project" value="TreeGrafter"/>
</dbReference>
<keyword evidence="2" id="KW-0813">Transport</keyword>
<evidence type="ECO:0000256" key="3">
    <source>
        <dbReference type="ARBA" id="ARBA00022475"/>
    </source>
</evidence>
<proteinExistence type="predicted"/>
<dbReference type="AlphaFoldDB" id="A0A4R2ENZ5"/>
<dbReference type="Gene3D" id="3.40.50.300">
    <property type="entry name" value="P-loop containing nucleotide triphosphate hydrolases"/>
    <property type="match status" value="1"/>
</dbReference>
<keyword evidence="4" id="KW-0547">Nucleotide-binding</keyword>
<dbReference type="EMBL" id="SLWB01000004">
    <property type="protein sequence ID" value="TCN70225.1"/>
    <property type="molecule type" value="Genomic_DNA"/>
</dbReference>
<dbReference type="Pfam" id="PF00005">
    <property type="entry name" value="ABC_tran"/>
    <property type="match status" value="1"/>
</dbReference>
<dbReference type="PANTHER" id="PTHR43553:SF27">
    <property type="entry name" value="ENERGY-COUPLING FACTOR TRANSPORTER ATP-BINDING PROTEIN ECFA2"/>
    <property type="match status" value="1"/>
</dbReference>
<feature type="domain" description="ABC transporter" evidence="8">
    <location>
        <begin position="2"/>
        <end position="206"/>
    </location>
</feature>
<dbReference type="InterPro" id="IPR050095">
    <property type="entry name" value="ECF_ABC_transporter_ATP-bd"/>
</dbReference>
<evidence type="ECO:0000256" key="7">
    <source>
        <dbReference type="ARBA" id="ARBA00023136"/>
    </source>
</evidence>
<dbReference type="Proteomes" id="UP000294830">
    <property type="component" value="Unassembled WGS sequence"/>
</dbReference>
<dbReference type="SUPFAM" id="SSF52540">
    <property type="entry name" value="P-loop containing nucleoside triphosphate hydrolases"/>
    <property type="match status" value="1"/>
</dbReference>
<evidence type="ECO:0000256" key="4">
    <source>
        <dbReference type="ARBA" id="ARBA00022741"/>
    </source>
</evidence>